<organism evidence="8 9">
    <name type="scientific">Proteiniclasticum ruminis</name>
    <dbReference type="NCBI Taxonomy" id="398199"/>
    <lineage>
        <taxon>Bacteria</taxon>
        <taxon>Bacillati</taxon>
        <taxon>Bacillota</taxon>
        <taxon>Clostridia</taxon>
        <taxon>Eubacteriales</taxon>
        <taxon>Clostridiaceae</taxon>
        <taxon>Proteiniclasticum</taxon>
    </lineage>
</organism>
<feature type="domain" description="NusB/RsmB/TIM44" evidence="7">
    <location>
        <begin position="21"/>
        <end position="148"/>
    </location>
</feature>
<evidence type="ECO:0000256" key="1">
    <source>
        <dbReference type="ARBA" id="ARBA00005952"/>
    </source>
</evidence>
<evidence type="ECO:0000313" key="8">
    <source>
        <dbReference type="EMBL" id="SDI71815.1"/>
    </source>
</evidence>
<evidence type="ECO:0000256" key="5">
    <source>
        <dbReference type="ARBA" id="ARBA00023163"/>
    </source>
</evidence>
<dbReference type="SUPFAM" id="SSF48013">
    <property type="entry name" value="NusB-like"/>
    <property type="match status" value="1"/>
</dbReference>
<dbReference type="GO" id="GO:0031564">
    <property type="term" value="P:transcription antitermination"/>
    <property type="evidence" value="ECO:0007669"/>
    <property type="project" value="UniProtKB-KW"/>
</dbReference>
<dbReference type="InterPro" id="IPR035926">
    <property type="entry name" value="NusB-like_sf"/>
</dbReference>
<dbReference type="NCBIfam" id="TIGR01951">
    <property type="entry name" value="nusB"/>
    <property type="match status" value="1"/>
</dbReference>
<gene>
    <name evidence="6" type="primary">nusB</name>
    <name evidence="8" type="ORF">SAMN05421804_1047</name>
</gene>
<name>A0A1G8MVI8_9CLOT</name>
<accession>A0A1G8MVI8</accession>
<sequence>MKYYEKMRRGRQPCLKRMRKRTREIAMELLYQSTMNEKNIEELVDDYFEDNHEDLREDTDIKYLEEVLNGVNEKREELDSIIEKYLVNWKIQRVSKINLSILRLSAYEILFMQGIPENVSIFEAVEIAKKYSDETSGAFINGVLDKIAHQEKGLA</sequence>
<dbReference type="EMBL" id="FNDZ01000004">
    <property type="protein sequence ID" value="SDI71815.1"/>
    <property type="molecule type" value="Genomic_DNA"/>
</dbReference>
<dbReference type="Pfam" id="PF01029">
    <property type="entry name" value="NusB"/>
    <property type="match status" value="1"/>
</dbReference>
<dbReference type="AlphaFoldDB" id="A0A1G8MVI8"/>
<dbReference type="Gene3D" id="1.10.940.10">
    <property type="entry name" value="NusB-like"/>
    <property type="match status" value="1"/>
</dbReference>
<dbReference type="InterPro" id="IPR006027">
    <property type="entry name" value="NusB_RsmB_TIM44"/>
</dbReference>
<comment type="function">
    <text evidence="6">Involved in transcription antitermination. Required for transcription of ribosomal RNA (rRNA) genes. Binds specifically to the boxA antiterminator sequence of the ribosomal RNA (rrn) operons.</text>
</comment>
<keyword evidence="2 6" id="KW-0889">Transcription antitermination</keyword>
<dbReference type="GO" id="GO:0003723">
    <property type="term" value="F:RNA binding"/>
    <property type="evidence" value="ECO:0007669"/>
    <property type="project" value="UniProtKB-UniRule"/>
</dbReference>
<keyword evidence="3 6" id="KW-0694">RNA-binding</keyword>
<evidence type="ECO:0000256" key="2">
    <source>
        <dbReference type="ARBA" id="ARBA00022814"/>
    </source>
</evidence>
<dbReference type="GO" id="GO:0005829">
    <property type="term" value="C:cytosol"/>
    <property type="evidence" value="ECO:0007669"/>
    <property type="project" value="TreeGrafter"/>
</dbReference>
<proteinExistence type="inferred from homology"/>
<evidence type="ECO:0000259" key="7">
    <source>
        <dbReference type="Pfam" id="PF01029"/>
    </source>
</evidence>
<dbReference type="InterPro" id="IPR011605">
    <property type="entry name" value="NusB_fam"/>
</dbReference>
<dbReference type="PANTHER" id="PTHR11078:SF3">
    <property type="entry name" value="ANTITERMINATION NUSB DOMAIN-CONTAINING PROTEIN"/>
    <property type="match status" value="1"/>
</dbReference>
<reference evidence="8 9" key="1">
    <citation type="submission" date="2016-10" db="EMBL/GenBank/DDBJ databases">
        <authorList>
            <person name="de Groot N.N."/>
        </authorList>
    </citation>
    <scope>NUCLEOTIDE SEQUENCE [LARGE SCALE GENOMIC DNA]</scope>
    <source>
        <strain evidence="8 9">CGMCC 1.5058</strain>
    </source>
</reference>
<protein>
    <recommendedName>
        <fullName evidence="6">Transcription antitermination protein NusB</fullName>
    </recommendedName>
    <alternativeName>
        <fullName evidence="6">Antitermination factor NusB</fullName>
    </alternativeName>
</protein>
<evidence type="ECO:0000313" key="9">
    <source>
        <dbReference type="Proteomes" id="UP000183255"/>
    </source>
</evidence>
<dbReference type="GO" id="GO:0006353">
    <property type="term" value="P:DNA-templated transcription termination"/>
    <property type="evidence" value="ECO:0007669"/>
    <property type="project" value="UniProtKB-UniRule"/>
</dbReference>
<dbReference type="Proteomes" id="UP000183255">
    <property type="component" value="Unassembled WGS sequence"/>
</dbReference>
<evidence type="ECO:0000256" key="4">
    <source>
        <dbReference type="ARBA" id="ARBA00023015"/>
    </source>
</evidence>
<keyword evidence="4 6" id="KW-0805">Transcription regulation</keyword>
<dbReference type="HAMAP" id="MF_00073">
    <property type="entry name" value="NusB"/>
    <property type="match status" value="1"/>
</dbReference>
<comment type="similarity">
    <text evidence="1 6">Belongs to the NusB family.</text>
</comment>
<evidence type="ECO:0000256" key="6">
    <source>
        <dbReference type="HAMAP-Rule" id="MF_00073"/>
    </source>
</evidence>
<keyword evidence="5 6" id="KW-0804">Transcription</keyword>
<evidence type="ECO:0000256" key="3">
    <source>
        <dbReference type="ARBA" id="ARBA00022884"/>
    </source>
</evidence>
<dbReference type="PANTHER" id="PTHR11078">
    <property type="entry name" value="N UTILIZATION SUBSTANCE PROTEIN B-RELATED"/>
    <property type="match status" value="1"/>
</dbReference>